<keyword evidence="2" id="KW-1185">Reference proteome</keyword>
<comment type="caution">
    <text evidence="1">The sequence shown here is derived from an EMBL/GenBank/DDBJ whole genome shotgun (WGS) entry which is preliminary data.</text>
</comment>
<evidence type="ECO:0000313" key="2">
    <source>
        <dbReference type="Proteomes" id="UP000272706"/>
    </source>
</evidence>
<sequence length="73" mass="7992">MEKGFHQACEDLAPEQRFVVFPGSEHFPLQHGVEAVPLQDLGRAMLDEASCRKVLGIPVRAKLKLPPSHDCGG</sequence>
<name>A0A3A5K4E4_9HYPH</name>
<organism evidence="1 2">
    <name type="scientific">Mesorhizobium waimense</name>
    <dbReference type="NCBI Taxonomy" id="1300307"/>
    <lineage>
        <taxon>Bacteria</taxon>
        <taxon>Pseudomonadati</taxon>
        <taxon>Pseudomonadota</taxon>
        <taxon>Alphaproteobacteria</taxon>
        <taxon>Hyphomicrobiales</taxon>
        <taxon>Phyllobacteriaceae</taxon>
        <taxon>Mesorhizobium</taxon>
    </lineage>
</organism>
<gene>
    <name evidence="1" type="ORF">D3227_31060</name>
</gene>
<protein>
    <submittedName>
        <fullName evidence="1">Uncharacterized protein</fullName>
    </submittedName>
</protein>
<dbReference type="AlphaFoldDB" id="A0A3A5K4E4"/>
<reference evidence="1 2" key="1">
    <citation type="submission" date="2018-09" db="EMBL/GenBank/DDBJ databases">
        <title>Mesorhizobium carmichaelinearum sp. nov. isolated from Carmichaelinea spp. root nodules in New Zealand.</title>
        <authorList>
            <person name="De Meyer S.E."/>
        </authorList>
    </citation>
    <scope>NUCLEOTIDE SEQUENCE [LARGE SCALE GENOMIC DNA]</scope>
    <source>
        <strain evidence="1 2">ICMP19557</strain>
    </source>
</reference>
<dbReference type="EMBL" id="QZWZ01000038">
    <property type="protein sequence ID" value="RJT30061.1"/>
    <property type="molecule type" value="Genomic_DNA"/>
</dbReference>
<evidence type="ECO:0000313" key="1">
    <source>
        <dbReference type="EMBL" id="RJT30061.1"/>
    </source>
</evidence>
<dbReference type="Proteomes" id="UP000272706">
    <property type="component" value="Unassembled WGS sequence"/>
</dbReference>
<accession>A0A3A5K4E4</accession>
<proteinExistence type="predicted"/>